<organism evidence="1">
    <name type="scientific">uncultured Caudovirales phage</name>
    <dbReference type="NCBI Taxonomy" id="2100421"/>
    <lineage>
        <taxon>Viruses</taxon>
        <taxon>Duplodnaviria</taxon>
        <taxon>Heunggongvirae</taxon>
        <taxon>Uroviricota</taxon>
        <taxon>Caudoviricetes</taxon>
        <taxon>Peduoviridae</taxon>
        <taxon>Maltschvirus</taxon>
        <taxon>Maltschvirus maltsch</taxon>
    </lineage>
</organism>
<gene>
    <name evidence="1" type="ORF">UFOVP1046_3</name>
    <name evidence="2" type="ORF">UFOVP1214_13</name>
</gene>
<reference evidence="1" key="1">
    <citation type="submission" date="2020-05" db="EMBL/GenBank/DDBJ databases">
        <authorList>
            <person name="Chiriac C."/>
            <person name="Salcher M."/>
            <person name="Ghai R."/>
            <person name="Kavagutti S V."/>
        </authorList>
    </citation>
    <scope>NUCLEOTIDE SEQUENCE</scope>
</reference>
<protein>
    <submittedName>
        <fullName evidence="1">Uncharacterized protein</fullName>
    </submittedName>
</protein>
<dbReference type="InterPro" id="IPR009061">
    <property type="entry name" value="DNA-bd_dom_put_sf"/>
</dbReference>
<dbReference type="SUPFAM" id="SSF46955">
    <property type="entry name" value="Putative DNA-binding domain"/>
    <property type="match status" value="1"/>
</dbReference>
<accession>A0A6J5Q942</accession>
<evidence type="ECO:0000313" key="1">
    <source>
        <dbReference type="EMBL" id="CAB4180002.1"/>
    </source>
</evidence>
<name>A0A6J5Q942_9CAUD</name>
<proteinExistence type="predicted"/>
<evidence type="ECO:0000313" key="2">
    <source>
        <dbReference type="EMBL" id="CAB4191027.1"/>
    </source>
</evidence>
<dbReference type="EMBL" id="LR796997">
    <property type="protein sequence ID" value="CAB4180002.1"/>
    <property type="molecule type" value="Genomic_DNA"/>
</dbReference>
<dbReference type="EMBL" id="LR797162">
    <property type="protein sequence ID" value="CAB4191027.1"/>
    <property type="molecule type" value="Genomic_DNA"/>
</dbReference>
<sequence length="66" mass="7106">MEFVTTTEAGRMLGVGPDTIKKYYEVGIIDGHKLPGRGDLRIEVASVERVKGTRVTVPTASKSEAS</sequence>